<dbReference type="Proteomes" id="UP001590950">
    <property type="component" value="Unassembled WGS sequence"/>
</dbReference>
<keyword evidence="2" id="KW-0812">Transmembrane</keyword>
<protein>
    <recommendedName>
        <fullName evidence="5">Apple domain-containing protein</fullName>
    </recommendedName>
</protein>
<keyword evidence="4" id="KW-1185">Reference proteome</keyword>
<evidence type="ECO:0000313" key="4">
    <source>
        <dbReference type="Proteomes" id="UP001590950"/>
    </source>
</evidence>
<name>A0ABR4AAL3_9LECA</name>
<evidence type="ECO:0000256" key="2">
    <source>
        <dbReference type="SAM" id="Phobius"/>
    </source>
</evidence>
<gene>
    <name evidence="3" type="ORF">N7G274_004969</name>
</gene>
<evidence type="ECO:0000256" key="1">
    <source>
        <dbReference type="SAM" id="MobiDB-lite"/>
    </source>
</evidence>
<organism evidence="3 4">
    <name type="scientific">Stereocaulon virgatum</name>
    <dbReference type="NCBI Taxonomy" id="373712"/>
    <lineage>
        <taxon>Eukaryota</taxon>
        <taxon>Fungi</taxon>
        <taxon>Dikarya</taxon>
        <taxon>Ascomycota</taxon>
        <taxon>Pezizomycotina</taxon>
        <taxon>Lecanoromycetes</taxon>
        <taxon>OSLEUM clade</taxon>
        <taxon>Lecanoromycetidae</taxon>
        <taxon>Lecanorales</taxon>
        <taxon>Lecanorineae</taxon>
        <taxon>Stereocaulaceae</taxon>
        <taxon>Stereocaulon</taxon>
    </lineage>
</organism>
<sequence length="256" mass="27103">MSQAPGLEFDARQSGTVSDDGLHAVSPISRVFNQKTQYMDSANIPPQGQPQQKRIFGFRRAVFWFSIVTALALALAIVAAAVGGSLAVKRADQLQQAQAKLASCAPQPETNTTLPNPSPVSPTRSVNPSTFTAYVPQASGTLSANSDNSSCIPVPFSNCGLLGPTWTAVSYYNVQFNISCNTTFHGGDLIFLQVYQFEDCINACASYNQLILAHPGSNCSAVSFSADSSENCALKDSTANVPSDNNQVDSAILIPS</sequence>
<proteinExistence type="predicted"/>
<keyword evidence="2" id="KW-0472">Membrane</keyword>
<feature type="region of interest" description="Disordered" evidence="1">
    <location>
        <begin position="1"/>
        <end position="20"/>
    </location>
</feature>
<reference evidence="3 4" key="1">
    <citation type="submission" date="2024-09" db="EMBL/GenBank/DDBJ databases">
        <title>Rethinking Asexuality: The Enigmatic Case of Functional Sexual Genes in Lepraria (Stereocaulaceae).</title>
        <authorList>
            <person name="Doellman M."/>
            <person name="Sun Y."/>
            <person name="Barcenas-Pena A."/>
            <person name="Lumbsch H.T."/>
            <person name="Grewe F."/>
        </authorList>
    </citation>
    <scope>NUCLEOTIDE SEQUENCE [LARGE SCALE GENOMIC DNA]</scope>
    <source>
        <strain evidence="3 4">Mercado 3170</strain>
    </source>
</reference>
<accession>A0ABR4AAL3</accession>
<feature type="region of interest" description="Disordered" evidence="1">
    <location>
        <begin position="105"/>
        <end position="125"/>
    </location>
</feature>
<dbReference type="EMBL" id="JBEFKJ010000014">
    <property type="protein sequence ID" value="KAL2042476.1"/>
    <property type="molecule type" value="Genomic_DNA"/>
</dbReference>
<evidence type="ECO:0008006" key="5">
    <source>
        <dbReference type="Google" id="ProtNLM"/>
    </source>
</evidence>
<comment type="caution">
    <text evidence="3">The sequence shown here is derived from an EMBL/GenBank/DDBJ whole genome shotgun (WGS) entry which is preliminary data.</text>
</comment>
<keyword evidence="2" id="KW-1133">Transmembrane helix</keyword>
<feature type="transmembrane region" description="Helical" evidence="2">
    <location>
        <begin position="61"/>
        <end position="88"/>
    </location>
</feature>
<evidence type="ECO:0000313" key="3">
    <source>
        <dbReference type="EMBL" id="KAL2042476.1"/>
    </source>
</evidence>
<feature type="compositionally biased region" description="Polar residues" evidence="1">
    <location>
        <begin position="108"/>
        <end position="125"/>
    </location>
</feature>